<evidence type="ECO:0000313" key="4">
    <source>
        <dbReference type="EMBL" id="WMM95731.1"/>
    </source>
</evidence>
<dbReference type="Gene3D" id="1.10.150.20">
    <property type="entry name" value="5' to 3' exonuclease, C-terminal subdomain"/>
    <property type="match status" value="1"/>
</dbReference>
<protein>
    <submittedName>
        <fullName evidence="4">Exonuclease</fullName>
    </submittedName>
</protein>
<dbReference type="EMBL" id="OR420752">
    <property type="protein sequence ID" value="WMM95731.1"/>
    <property type="molecule type" value="Genomic_DNA"/>
</dbReference>
<dbReference type="PANTHER" id="PTHR42646">
    <property type="entry name" value="FLAP ENDONUCLEASE XNI"/>
    <property type="match status" value="1"/>
</dbReference>
<keyword evidence="2" id="KW-0378">Hydrolase</keyword>
<evidence type="ECO:0000256" key="2">
    <source>
        <dbReference type="ARBA" id="ARBA00022801"/>
    </source>
</evidence>
<organism evidence="4 5">
    <name type="scientific">Roseobacter phage CRP-403</name>
    <dbReference type="NCBI Taxonomy" id="3072849"/>
    <lineage>
        <taxon>Viruses</taxon>
        <taxon>Duplodnaviria</taxon>
        <taxon>Heunggongvirae</taxon>
        <taxon>Uroviricota</taxon>
        <taxon>Caudoviricetes</taxon>
        <taxon>Autographivirales</taxon>
        <taxon>Autographivirales incertae sedis</taxon>
        <taxon>Shangxiadianvirus</taxon>
        <taxon>Shangxiadianvirus CRP403</taxon>
    </lineage>
</organism>
<feature type="domain" description="5'-3' exonuclease" evidence="3">
    <location>
        <begin position="1"/>
        <end position="241"/>
    </location>
</feature>
<dbReference type="Pfam" id="PF02739">
    <property type="entry name" value="5_3_exonuc_N"/>
    <property type="match status" value="1"/>
</dbReference>
<dbReference type="GO" id="GO:0008409">
    <property type="term" value="F:5'-3' exonuclease activity"/>
    <property type="evidence" value="ECO:0007669"/>
    <property type="project" value="InterPro"/>
</dbReference>
<sequence length="243" mass="27863">MPRQVLIDADITLYQIASSNEIPTRFDNGLWVLWADEAKCKQDFDEALQSIVEKTRSDDYLLCLTSPNNFRKDILPSYKGNRKETRKPMMLPFLRQYIIENYKYDMRDGLEGDDLLGIYGTDPNSTVERIIYSADKDVKTLPAKLWNDDFVLVNDNPLEEANRNWFMQTLTGDTTDGYKGLVGCGPVAASKILDKDCSWEAVVAAYEKKGFTADDALQQAQVARILRYEDYDLETDTLKVWKP</sequence>
<dbReference type="SUPFAM" id="SSF88723">
    <property type="entry name" value="PIN domain-like"/>
    <property type="match status" value="1"/>
</dbReference>
<keyword evidence="4" id="KW-0269">Exonuclease</keyword>
<evidence type="ECO:0000313" key="5">
    <source>
        <dbReference type="Proteomes" id="UP001304225"/>
    </source>
</evidence>
<dbReference type="InterPro" id="IPR020046">
    <property type="entry name" value="5-3_exonucl_a-hlix_arch_N"/>
</dbReference>
<evidence type="ECO:0000256" key="1">
    <source>
        <dbReference type="ARBA" id="ARBA00022722"/>
    </source>
</evidence>
<dbReference type="SMART" id="SM00475">
    <property type="entry name" value="53EXOc"/>
    <property type="match status" value="1"/>
</dbReference>
<dbReference type="GO" id="GO:0033567">
    <property type="term" value="P:DNA replication, Okazaki fragment processing"/>
    <property type="evidence" value="ECO:0007669"/>
    <property type="project" value="InterPro"/>
</dbReference>
<accession>A0AAX3ZXP9</accession>
<name>A0AAX3ZXP9_9CAUD</name>
<dbReference type="InterPro" id="IPR036279">
    <property type="entry name" value="5-3_exonuclease_C_sf"/>
</dbReference>
<keyword evidence="5" id="KW-1185">Reference proteome</keyword>
<dbReference type="GO" id="GO:0017108">
    <property type="term" value="F:5'-flap endonuclease activity"/>
    <property type="evidence" value="ECO:0007669"/>
    <property type="project" value="InterPro"/>
</dbReference>
<dbReference type="SUPFAM" id="SSF47807">
    <property type="entry name" value="5' to 3' exonuclease, C-terminal subdomain"/>
    <property type="match status" value="1"/>
</dbReference>
<dbReference type="Gene3D" id="3.40.50.1010">
    <property type="entry name" value="5'-nuclease"/>
    <property type="match status" value="1"/>
</dbReference>
<dbReference type="InterPro" id="IPR029060">
    <property type="entry name" value="PIN-like_dom_sf"/>
</dbReference>
<dbReference type="PANTHER" id="PTHR42646:SF4">
    <property type="entry name" value="5'-3' EXONUCLEASE FAMILY PROTEIN"/>
    <property type="match status" value="1"/>
</dbReference>
<reference evidence="4 5" key="1">
    <citation type="submission" date="2023-08" db="EMBL/GenBank/DDBJ databases">
        <authorList>
            <person name="Du S."/>
            <person name="Wu Z."/>
            <person name="Wu Y."/>
            <person name="Yang M."/>
            <person name="Shao J."/>
            <person name="Liu H."/>
            <person name="Zhao Y."/>
            <person name="Zhang Z."/>
        </authorList>
    </citation>
    <scope>NUCLEOTIDE SEQUENCE [LARGE SCALE GENOMIC DNA]</scope>
</reference>
<gene>
    <name evidence="4" type="ORF">CRP403_gp17</name>
</gene>
<proteinExistence type="predicted"/>
<dbReference type="InterPro" id="IPR002421">
    <property type="entry name" value="5-3_exonuclease"/>
</dbReference>
<dbReference type="InterPro" id="IPR038969">
    <property type="entry name" value="FEN"/>
</dbReference>
<evidence type="ECO:0000259" key="3">
    <source>
        <dbReference type="SMART" id="SM00475"/>
    </source>
</evidence>
<dbReference type="Proteomes" id="UP001304225">
    <property type="component" value="Segment"/>
</dbReference>
<keyword evidence="1" id="KW-0540">Nuclease</keyword>
<dbReference type="GO" id="GO:0003677">
    <property type="term" value="F:DNA binding"/>
    <property type="evidence" value="ECO:0007669"/>
    <property type="project" value="InterPro"/>
</dbReference>